<dbReference type="GO" id="GO:0046872">
    <property type="term" value="F:metal ion binding"/>
    <property type="evidence" value="ECO:0007669"/>
    <property type="project" value="UniProtKB-KW"/>
</dbReference>
<keyword evidence="6" id="KW-1185">Reference proteome</keyword>
<dbReference type="EMBL" id="FQUW01000011">
    <property type="protein sequence ID" value="SHE92310.1"/>
    <property type="molecule type" value="Genomic_DNA"/>
</dbReference>
<dbReference type="Proteomes" id="UP000184196">
    <property type="component" value="Unassembled WGS sequence"/>
</dbReference>
<dbReference type="OrthoDB" id="1809610at2"/>
<keyword evidence="1" id="KW-0479">Metal-binding</keyword>
<dbReference type="GO" id="GO:0051536">
    <property type="term" value="F:iron-sulfur cluster binding"/>
    <property type="evidence" value="ECO:0007669"/>
    <property type="project" value="UniProtKB-KW"/>
</dbReference>
<dbReference type="Pfam" id="PF00037">
    <property type="entry name" value="Fer4"/>
    <property type="match status" value="1"/>
</dbReference>
<sequence>MARELAVNPGRCTGCCTCALTCAITHQGEFKLTGAFISIARDEFEGTFTITFSSLCRGCKKCALACPSGALRVVDVEEMAEQEG</sequence>
<protein>
    <submittedName>
        <fullName evidence="5">4Fe-4S binding domain-containing protein</fullName>
    </submittedName>
</protein>
<proteinExistence type="predicted"/>
<evidence type="ECO:0000313" key="6">
    <source>
        <dbReference type="Proteomes" id="UP000184196"/>
    </source>
</evidence>
<accession>A0A1M4XFZ0</accession>
<keyword evidence="3" id="KW-0411">Iron-sulfur</keyword>
<reference evidence="6" key="1">
    <citation type="submission" date="2016-11" db="EMBL/GenBank/DDBJ databases">
        <authorList>
            <person name="Varghese N."/>
            <person name="Submissions S."/>
        </authorList>
    </citation>
    <scope>NUCLEOTIDE SEQUENCE [LARGE SCALE GENOMIC DNA]</scope>
    <source>
        <strain evidence="6">DSM 11792</strain>
    </source>
</reference>
<evidence type="ECO:0000256" key="2">
    <source>
        <dbReference type="ARBA" id="ARBA00023004"/>
    </source>
</evidence>
<feature type="domain" description="4Fe-4S ferredoxin-type" evidence="4">
    <location>
        <begin position="46"/>
        <end position="76"/>
    </location>
</feature>
<keyword evidence="2" id="KW-0408">Iron</keyword>
<dbReference type="SUPFAM" id="SSF54862">
    <property type="entry name" value="4Fe-4S ferredoxins"/>
    <property type="match status" value="1"/>
</dbReference>
<dbReference type="PROSITE" id="PS00198">
    <property type="entry name" value="4FE4S_FER_1"/>
    <property type="match status" value="1"/>
</dbReference>
<gene>
    <name evidence="5" type="ORF">SAMN02745218_01079</name>
</gene>
<evidence type="ECO:0000313" key="5">
    <source>
        <dbReference type="EMBL" id="SHE92310.1"/>
    </source>
</evidence>
<dbReference type="InterPro" id="IPR017896">
    <property type="entry name" value="4Fe4S_Fe-S-bd"/>
</dbReference>
<dbReference type="RefSeq" id="WP_073163813.1">
    <property type="nucleotide sequence ID" value="NZ_FQUW01000011.1"/>
</dbReference>
<dbReference type="Gene3D" id="3.30.70.20">
    <property type="match status" value="1"/>
</dbReference>
<evidence type="ECO:0000256" key="1">
    <source>
        <dbReference type="ARBA" id="ARBA00022723"/>
    </source>
</evidence>
<dbReference type="AlphaFoldDB" id="A0A1M4XFZ0"/>
<evidence type="ECO:0000256" key="3">
    <source>
        <dbReference type="ARBA" id="ARBA00023014"/>
    </source>
</evidence>
<dbReference type="PROSITE" id="PS51379">
    <property type="entry name" value="4FE4S_FER_2"/>
    <property type="match status" value="1"/>
</dbReference>
<name>A0A1M4XFZ0_9FIRM</name>
<organism evidence="5 6">
    <name type="scientific">Desulfofundulus australicus DSM 11792</name>
    <dbReference type="NCBI Taxonomy" id="1121425"/>
    <lineage>
        <taxon>Bacteria</taxon>
        <taxon>Bacillati</taxon>
        <taxon>Bacillota</taxon>
        <taxon>Clostridia</taxon>
        <taxon>Eubacteriales</taxon>
        <taxon>Peptococcaceae</taxon>
        <taxon>Desulfofundulus</taxon>
    </lineage>
</organism>
<dbReference type="InterPro" id="IPR017900">
    <property type="entry name" value="4Fe4S_Fe_S_CS"/>
</dbReference>
<evidence type="ECO:0000259" key="4">
    <source>
        <dbReference type="PROSITE" id="PS51379"/>
    </source>
</evidence>